<feature type="transmembrane region" description="Helical" evidence="2">
    <location>
        <begin position="130"/>
        <end position="149"/>
    </location>
</feature>
<comment type="caution">
    <text evidence="3">The sequence shown here is derived from an EMBL/GenBank/DDBJ whole genome shotgun (WGS) entry which is preliminary data.</text>
</comment>
<feature type="transmembrane region" description="Helical" evidence="2">
    <location>
        <begin position="201"/>
        <end position="221"/>
    </location>
</feature>
<evidence type="ECO:0000256" key="2">
    <source>
        <dbReference type="SAM" id="Phobius"/>
    </source>
</evidence>
<keyword evidence="2" id="KW-0812">Transmembrane</keyword>
<gene>
    <name evidence="3" type="ORF">IU459_29805</name>
</gene>
<dbReference type="Proteomes" id="UP000702209">
    <property type="component" value="Unassembled WGS sequence"/>
</dbReference>
<protein>
    <submittedName>
        <fullName evidence="3">Uncharacterized protein</fullName>
    </submittedName>
</protein>
<keyword evidence="4" id="KW-1185">Reference proteome</keyword>
<keyword evidence="2" id="KW-0472">Membrane</keyword>
<evidence type="ECO:0000313" key="4">
    <source>
        <dbReference type="Proteomes" id="UP000702209"/>
    </source>
</evidence>
<proteinExistence type="predicted"/>
<accession>A0ABS0CYM4</accession>
<organism evidence="3 4">
    <name type="scientific">Nocardia amamiensis</name>
    <dbReference type="NCBI Taxonomy" id="404578"/>
    <lineage>
        <taxon>Bacteria</taxon>
        <taxon>Bacillati</taxon>
        <taxon>Actinomycetota</taxon>
        <taxon>Actinomycetes</taxon>
        <taxon>Mycobacteriales</taxon>
        <taxon>Nocardiaceae</taxon>
        <taxon>Nocardia</taxon>
    </lineage>
</organism>
<dbReference type="EMBL" id="JADLQX010000030">
    <property type="protein sequence ID" value="MBF6301705.1"/>
    <property type="molecule type" value="Genomic_DNA"/>
</dbReference>
<evidence type="ECO:0000256" key="1">
    <source>
        <dbReference type="SAM" id="MobiDB-lite"/>
    </source>
</evidence>
<feature type="transmembrane region" description="Helical" evidence="2">
    <location>
        <begin position="38"/>
        <end position="60"/>
    </location>
</feature>
<dbReference type="RefSeq" id="WP_195132915.1">
    <property type="nucleotide sequence ID" value="NZ_JADLQX010000030.1"/>
</dbReference>
<reference evidence="3 4" key="1">
    <citation type="submission" date="2020-10" db="EMBL/GenBank/DDBJ databases">
        <title>Identification of Nocardia species via Next-generation sequencing and recognition of intraspecies genetic diversity.</title>
        <authorList>
            <person name="Li P."/>
            <person name="Li P."/>
            <person name="Lu B."/>
        </authorList>
    </citation>
    <scope>NUCLEOTIDE SEQUENCE [LARGE SCALE GENOMIC DNA]</scope>
    <source>
        <strain evidence="3 4">BJ06-0157</strain>
    </source>
</reference>
<keyword evidence="2" id="KW-1133">Transmembrane helix</keyword>
<evidence type="ECO:0000313" key="3">
    <source>
        <dbReference type="EMBL" id="MBF6301705.1"/>
    </source>
</evidence>
<feature type="transmembrane region" description="Helical" evidence="2">
    <location>
        <begin position="99"/>
        <end position="118"/>
    </location>
</feature>
<sequence length="250" mass="26880">MVQPTPWRANETHDRNGMPEPAASGAGPKAYQVALRGYWGYVAAAVGNLLTFILLFQAWMTVRGPDGSVSVNAFGRMQISTVYLNIWSSQRPHAAQIRGIWAILASAAITVTVLAVVINLRLRIEALARLTTLSTLVTALFVLITVLHINSNAPQLRAMVTRTTDLGGQIGSFMNWAFGNGKLAVPGMGQATYASATLTQWALLAGFAALVSAVAAVTQWIRNGSKGLFRLPMRVRVITSERASEAESDN</sequence>
<feature type="region of interest" description="Disordered" evidence="1">
    <location>
        <begin position="1"/>
        <end position="26"/>
    </location>
</feature>
<name>A0ABS0CYM4_9NOCA</name>